<dbReference type="Proteomes" id="UP000266177">
    <property type="component" value="Unassembled WGS sequence"/>
</dbReference>
<dbReference type="OrthoDB" id="1683648at2"/>
<evidence type="ECO:0000256" key="2">
    <source>
        <dbReference type="ARBA" id="ARBA00006573"/>
    </source>
</evidence>
<dbReference type="GO" id="GO:0030436">
    <property type="term" value="P:asexual sporulation"/>
    <property type="evidence" value="ECO:0007669"/>
    <property type="project" value="InterPro"/>
</dbReference>
<evidence type="ECO:0000256" key="3">
    <source>
        <dbReference type="ARBA" id="ARBA00022969"/>
    </source>
</evidence>
<comment type="similarity">
    <text evidence="2">Belongs to the SspH family.</text>
</comment>
<name>A0A3A3GB69_PANTH</name>
<gene>
    <name evidence="4" type="ORF">DQX05_28905</name>
</gene>
<sequence>MDVHRAKHILEMKDTVPVHLDGEQPVWIESVDVANGMATVQVGTNPTNTETVAVDRLQEPQQ</sequence>
<comment type="subcellular location">
    <subcellularLocation>
        <location evidence="1">Spore core</location>
    </subcellularLocation>
</comment>
<accession>A0A3A3GB69</accession>
<dbReference type="GO" id="GO:0030435">
    <property type="term" value="P:sporulation resulting in formation of a cellular spore"/>
    <property type="evidence" value="ECO:0007669"/>
    <property type="project" value="UniProtKB-KW"/>
</dbReference>
<organism evidence="4 5">
    <name type="scientific">Paenibacillus thiaminolyticus</name>
    <name type="common">Bacillus thiaminolyticus</name>
    <dbReference type="NCBI Taxonomy" id="49283"/>
    <lineage>
        <taxon>Bacteria</taxon>
        <taxon>Bacillati</taxon>
        <taxon>Bacillota</taxon>
        <taxon>Bacilli</taxon>
        <taxon>Bacillales</taxon>
        <taxon>Paenibacillaceae</taxon>
        <taxon>Paenibacillus</taxon>
    </lineage>
</organism>
<evidence type="ECO:0000313" key="4">
    <source>
        <dbReference type="EMBL" id="RJG16303.1"/>
    </source>
</evidence>
<dbReference type="InterPro" id="IPR012610">
    <property type="entry name" value="SASP_SspH"/>
</dbReference>
<dbReference type="EMBL" id="QYZD01000060">
    <property type="protein sequence ID" value="RJG16303.1"/>
    <property type="molecule type" value="Genomic_DNA"/>
</dbReference>
<keyword evidence="3" id="KW-0749">Sporulation</keyword>
<comment type="caution">
    <text evidence="4">The sequence shown here is derived from an EMBL/GenBank/DDBJ whole genome shotgun (WGS) entry which is preliminary data.</text>
</comment>
<reference evidence="4 5" key="1">
    <citation type="submission" date="2018-09" db="EMBL/GenBank/DDBJ databases">
        <title>Paenibacillus SK2017-BO5.</title>
        <authorList>
            <person name="Piskunova J.V."/>
            <person name="Dubiley S.A."/>
            <person name="Severinov K.V."/>
        </authorList>
    </citation>
    <scope>NUCLEOTIDE SEQUENCE [LARGE SCALE GENOMIC DNA]</scope>
    <source>
        <strain evidence="4 5">BO5</strain>
    </source>
</reference>
<dbReference type="AlphaFoldDB" id="A0A3A3GB69"/>
<evidence type="ECO:0000256" key="1">
    <source>
        <dbReference type="ARBA" id="ARBA00004288"/>
    </source>
</evidence>
<dbReference type="RefSeq" id="WP_119796698.1">
    <property type="nucleotide sequence ID" value="NZ_QYZD01000060.1"/>
</dbReference>
<evidence type="ECO:0000313" key="5">
    <source>
        <dbReference type="Proteomes" id="UP000266177"/>
    </source>
</evidence>
<protein>
    <submittedName>
        <fullName evidence="4">Small, acid-soluble spore protein, H family</fullName>
    </submittedName>
</protein>
<dbReference type="Pfam" id="PF08141">
    <property type="entry name" value="SspH"/>
    <property type="match status" value="1"/>
</dbReference>
<proteinExistence type="inferred from homology"/>
<dbReference type="GO" id="GO:0042601">
    <property type="term" value="C:endospore-forming forespore"/>
    <property type="evidence" value="ECO:0007669"/>
    <property type="project" value="InterPro"/>
</dbReference>